<dbReference type="EMBL" id="MKKU01001572">
    <property type="protein sequence ID" value="RNE94955.1"/>
    <property type="molecule type" value="Genomic_DNA"/>
</dbReference>
<evidence type="ECO:0000313" key="4">
    <source>
        <dbReference type="Proteomes" id="UP000284403"/>
    </source>
</evidence>
<evidence type="ECO:0000313" key="3">
    <source>
        <dbReference type="EMBL" id="RNE94955.1"/>
    </source>
</evidence>
<evidence type="ECO:0000256" key="1">
    <source>
        <dbReference type="SAM" id="MobiDB-lite"/>
    </source>
</evidence>
<proteinExistence type="predicted"/>
<sequence>MTLAVRRRAVCALALLALLCGPVCGATKEEAATNVKVSVEVSCPNAEKKLGWRVAGDTSWTQCPQTVEESLLPTAITAAASGDDGGPTCIWAHSLYLASRPNSKCTPPSPAKSSNVVALTMKCVPVPNSALHNLSKSKTITATAAETALSAPGDCVLLTTTPSGAEVTPERPAPGVPSPPQQQPADAAAASPAAQTSQGDPTRNEGTTPPAEGPGSAAERGSRGPSAGDPRETTTPSVDTAASPSAAAGRTADGTTTTTTTTRSQSAGSHAKSSADGSATSTPFVRAPLLLLLTAALACAAA</sequence>
<feature type="signal peptide" evidence="2">
    <location>
        <begin position="1"/>
        <end position="25"/>
    </location>
</feature>
<feature type="region of interest" description="Disordered" evidence="1">
    <location>
        <begin position="155"/>
        <end position="281"/>
    </location>
</feature>
<evidence type="ECO:0000256" key="2">
    <source>
        <dbReference type="SAM" id="SignalP"/>
    </source>
</evidence>
<name>A0A3R7JPX6_9TRYP</name>
<feature type="chain" id="PRO_5018754591" evidence="2">
    <location>
        <begin position="26"/>
        <end position="302"/>
    </location>
</feature>
<reference evidence="3 4" key="1">
    <citation type="journal article" date="2018" name="BMC Genomics">
        <title>Genomic comparison of Trypanosoma conorhini and Trypanosoma rangeli to Trypanosoma cruzi strains of high and low virulence.</title>
        <authorList>
            <person name="Bradwell K.R."/>
            <person name="Koparde V.N."/>
            <person name="Matveyev A.V."/>
            <person name="Serrano M.G."/>
            <person name="Alves J.M."/>
            <person name="Parikh H."/>
            <person name="Huang B."/>
            <person name="Lee V."/>
            <person name="Espinosa-Alvarez O."/>
            <person name="Ortiz P.A."/>
            <person name="Costa-Martins A.G."/>
            <person name="Teixeira M.M."/>
            <person name="Buck G.A."/>
        </authorList>
    </citation>
    <scope>NUCLEOTIDE SEQUENCE [LARGE SCALE GENOMIC DNA]</scope>
    <source>
        <strain evidence="3 4">025E</strain>
    </source>
</reference>
<comment type="caution">
    <text evidence="3">The sequence shown here is derived from an EMBL/GenBank/DDBJ whole genome shotgun (WGS) entry which is preliminary data.</text>
</comment>
<gene>
    <name evidence="3" type="ORF">Tco025E_10271</name>
</gene>
<keyword evidence="4" id="KW-1185">Reference proteome</keyword>
<organism evidence="3 4">
    <name type="scientific">Trypanosoma conorhini</name>
    <dbReference type="NCBI Taxonomy" id="83891"/>
    <lineage>
        <taxon>Eukaryota</taxon>
        <taxon>Discoba</taxon>
        <taxon>Euglenozoa</taxon>
        <taxon>Kinetoplastea</taxon>
        <taxon>Metakinetoplastina</taxon>
        <taxon>Trypanosomatida</taxon>
        <taxon>Trypanosomatidae</taxon>
        <taxon>Trypanosoma</taxon>
    </lineage>
</organism>
<dbReference type="AlphaFoldDB" id="A0A3R7JPX6"/>
<feature type="compositionally biased region" description="Pro residues" evidence="1">
    <location>
        <begin position="171"/>
        <end position="182"/>
    </location>
</feature>
<keyword evidence="2" id="KW-0732">Signal</keyword>
<feature type="compositionally biased region" description="Polar residues" evidence="1">
    <location>
        <begin position="264"/>
        <end position="281"/>
    </location>
</feature>
<dbReference type="RefSeq" id="XP_029222857.1">
    <property type="nucleotide sequence ID" value="XM_029377050.1"/>
</dbReference>
<feature type="compositionally biased region" description="Low complexity" evidence="1">
    <location>
        <begin position="183"/>
        <end position="198"/>
    </location>
</feature>
<accession>A0A3R7JPX6</accession>
<dbReference type="Proteomes" id="UP000284403">
    <property type="component" value="Unassembled WGS sequence"/>
</dbReference>
<feature type="compositionally biased region" description="Low complexity" evidence="1">
    <location>
        <begin position="233"/>
        <end position="263"/>
    </location>
</feature>
<protein>
    <submittedName>
        <fullName evidence="3">Mucin-like glycoprotein</fullName>
    </submittedName>
</protein>
<dbReference type="GeneID" id="40323882"/>